<evidence type="ECO:0008006" key="4">
    <source>
        <dbReference type="Google" id="ProtNLM"/>
    </source>
</evidence>
<name>A0A8J6CDS2_DIALT</name>
<protein>
    <recommendedName>
        <fullName evidence="4">Peptidase A1 domain-containing protein</fullName>
    </recommendedName>
</protein>
<evidence type="ECO:0000313" key="2">
    <source>
        <dbReference type="EMBL" id="KAG8471292.1"/>
    </source>
</evidence>
<evidence type="ECO:0000313" key="3">
    <source>
        <dbReference type="Proteomes" id="UP000751190"/>
    </source>
</evidence>
<dbReference type="Proteomes" id="UP000751190">
    <property type="component" value="Unassembled WGS sequence"/>
</dbReference>
<organism evidence="2 3">
    <name type="scientific">Diacronema lutheri</name>
    <name type="common">Unicellular marine alga</name>
    <name type="synonym">Monochrysis lutheri</name>
    <dbReference type="NCBI Taxonomy" id="2081491"/>
    <lineage>
        <taxon>Eukaryota</taxon>
        <taxon>Haptista</taxon>
        <taxon>Haptophyta</taxon>
        <taxon>Pavlovophyceae</taxon>
        <taxon>Pavlovales</taxon>
        <taxon>Pavlovaceae</taxon>
        <taxon>Diacronema</taxon>
    </lineage>
</organism>
<proteinExistence type="predicted"/>
<evidence type="ECO:0000256" key="1">
    <source>
        <dbReference type="SAM" id="MobiDB-lite"/>
    </source>
</evidence>
<gene>
    <name evidence="2" type="ORF">KFE25_009713</name>
</gene>
<feature type="region of interest" description="Disordered" evidence="1">
    <location>
        <begin position="458"/>
        <end position="483"/>
    </location>
</feature>
<reference evidence="2" key="1">
    <citation type="submission" date="2021-05" db="EMBL/GenBank/DDBJ databases">
        <title>The genome of the haptophyte Pavlova lutheri (Diacronema luteri, Pavlovales) - a model for lipid biosynthesis in eukaryotic algae.</title>
        <authorList>
            <person name="Hulatt C.J."/>
            <person name="Posewitz M.C."/>
        </authorList>
    </citation>
    <scope>NUCLEOTIDE SEQUENCE</scope>
    <source>
        <strain evidence="2">NIVA-4/92</strain>
    </source>
</reference>
<dbReference type="AlphaFoldDB" id="A0A8J6CDS2"/>
<accession>A0A8J6CDS2</accession>
<dbReference type="EMBL" id="JAGTXO010000001">
    <property type="protein sequence ID" value="KAG8471292.1"/>
    <property type="molecule type" value="Genomic_DNA"/>
</dbReference>
<feature type="compositionally biased region" description="Basic and acidic residues" evidence="1">
    <location>
        <begin position="469"/>
        <end position="483"/>
    </location>
</feature>
<keyword evidence="3" id="KW-1185">Reference proteome</keyword>
<comment type="caution">
    <text evidence="2">The sequence shown here is derived from an EMBL/GenBank/DDBJ whole genome shotgun (WGS) entry which is preliminary data.</text>
</comment>
<sequence>MGGTPLPAALLRAALFAALRPSGRHLTLPLEHLEPPRPRSAAALPMGTRYALAVVVGELADGARRTRMLVDTGSAATVLVQPWEREVNVSYALDDGGYALYGCAACDTCANRSSCEGDDPAELSACAADCVQSCGEFDASARGERACDGEVSLASGLSLPYTFVDSSEWLAPPCELLRDAAGDNLTAEQCASVDAGVGLPLRVRAHLAHPCSLMRLSRAPSHPVNFFDQRRLWRDVGGVLGMAQWRTWPAPASEASAAPQWWPERLLSARALGSEPSYSYALDLRPDGSTDAPPTLVLGGDWDDVRGVEWGHAHARLPYVAPRATRATCDALHTGAPSLFAFDLSACGQPLAPASSSWPVDVTSGAPCLTLPAPLFDALTLWAPVDCSRRADARGAEARRCVLRAAHDNAQDIARLSALEFALREGGPLLTLPLQHLLLPRDESSGRVPICLHSAPDDRSGPAAIASDRAGDEAARAADDGGEARNRTRVPIVLGAAALTPFLAIFQLSPDRARVGLAQQPGTDSGEWSDEERRKHRTLCTPVVACRGDERFEPRNNACALPRCRVYLQTLDAERATCGYAPAFRLAGVLIISIVALVDLGTFEVSKYIGARVLARAGAPPAAEGTPPPHVD</sequence>